<evidence type="ECO:0000313" key="3">
    <source>
        <dbReference type="Proteomes" id="UP001196413"/>
    </source>
</evidence>
<proteinExistence type="predicted"/>
<protein>
    <submittedName>
        <fullName evidence="2">Uncharacterized protein</fullName>
    </submittedName>
</protein>
<evidence type="ECO:0000256" key="1">
    <source>
        <dbReference type="SAM" id="MobiDB-lite"/>
    </source>
</evidence>
<comment type="caution">
    <text evidence="2">The sequence shown here is derived from an EMBL/GenBank/DDBJ whole genome shotgun (WGS) entry which is preliminary data.</text>
</comment>
<gene>
    <name evidence="2" type="ORF">KIN20_030061</name>
</gene>
<name>A0AAD5WG21_PARTN</name>
<organism evidence="2 3">
    <name type="scientific">Parelaphostrongylus tenuis</name>
    <name type="common">Meningeal worm</name>
    <dbReference type="NCBI Taxonomy" id="148309"/>
    <lineage>
        <taxon>Eukaryota</taxon>
        <taxon>Metazoa</taxon>
        <taxon>Ecdysozoa</taxon>
        <taxon>Nematoda</taxon>
        <taxon>Chromadorea</taxon>
        <taxon>Rhabditida</taxon>
        <taxon>Rhabditina</taxon>
        <taxon>Rhabditomorpha</taxon>
        <taxon>Strongyloidea</taxon>
        <taxon>Metastrongylidae</taxon>
        <taxon>Parelaphostrongylus</taxon>
    </lineage>
</organism>
<accession>A0AAD5WG21</accession>
<dbReference type="AlphaFoldDB" id="A0AAD5WG21"/>
<dbReference type="Proteomes" id="UP001196413">
    <property type="component" value="Unassembled WGS sequence"/>
</dbReference>
<sequence length="81" mass="8620">MKTFYEPVVFFVDIAGSGIFPGSRLVICDVHAHFSMKHLGGPNLSATPLEFVRRDRPAGVAGHNSSVKAISSSDDDDASDA</sequence>
<dbReference type="EMBL" id="JAHQIW010006301">
    <property type="protein sequence ID" value="KAJ1368782.1"/>
    <property type="molecule type" value="Genomic_DNA"/>
</dbReference>
<keyword evidence="3" id="KW-1185">Reference proteome</keyword>
<reference evidence="2" key="1">
    <citation type="submission" date="2021-06" db="EMBL/GenBank/DDBJ databases">
        <title>Parelaphostrongylus tenuis whole genome reference sequence.</title>
        <authorList>
            <person name="Garwood T.J."/>
            <person name="Larsen P.A."/>
            <person name="Fountain-Jones N.M."/>
            <person name="Garbe J.R."/>
            <person name="Macchietto M.G."/>
            <person name="Kania S.A."/>
            <person name="Gerhold R.W."/>
            <person name="Richards J.E."/>
            <person name="Wolf T.M."/>
        </authorList>
    </citation>
    <scope>NUCLEOTIDE SEQUENCE</scope>
    <source>
        <strain evidence="2">MNPRO001-30</strain>
        <tissue evidence="2">Meninges</tissue>
    </source>
</reference>
<evidence type="ECO:0000313" key="2">
    <source>
        <dbReference type="EMBL" id="KAJ1368782.1"/>
    </source>
</evidence>
<feature type="region of interest" description="Disordered" evidence="1">
    <location>
        <begin position="57"/>
        <end position="81"/>
    </location>
</feature>